<accession>A0A1N6EP83</accession>
<keyword evidence="2" id="KW-1185">Reference proteome</keyword>
<protein>
    <submittedName>
        <fullName evidence="1">Predicted nucleotidyltransferase</fullName>
    </submittedName>
</protein>
<name>A0A1N6EP83_9FLAO</name>
<dbReference type="AlphaFoldDB" id="A0A1N6EP83"/>
<evidence type="ECO:0000313" key="2">
    <source>
        <dbReference type="Proteomes" id="UP000185207"/>
    </source>
</evidence>
<organism evidence="1 2">
    <name type="scientific">Epilithonimonas zeae</name>
    <dbReference type="NCBI Taxonomy" id="1416779"/>
    <lineage>
        <taxon>Bacteria</taxon>
        <taxon>Pseudomonadati</taxon>
        <taxon>Bacteroidota</taxon>
        <taxon>Flavobacteriia</taxon>
        <taxon>Flavobacteriales</taxon>
        <taxon>Weeksellaceae</taxon>
        <taxon>Chryseobacterium group</taxon>
        <taxon>Epilithonimonas</taxon>
    </lineage>
</organism>
<dbReference type="GO" id="GO:0016740">
    <property type="term" value="F:transferase activity"/>
    <property type="evidence" value="ECO:0007669"/>
    <property type="project" value="UniProtKB-KW"/>
</dbReference>
<dbReference type="PANTHER" id="PTHR34817:SF1">
    <property type="entry name" value="NUCLEOTIDYLTRANSFERASE"/>
    <property type="match status" value="1"/>
</dbReference>
<dbReference type="PANTHER" id="PTHR34817">
    <property type="entry name" value="NUCLEOTIDYLTRANSFERASE"/>
    <property type="match status" value="1"/>
</dbReference>
<proteinExistence type="predicted"/>
<dbReference type="Pfam" id="PF10127">
    <property type="entry name" value="RlaP"/>
    <property type="match status" value="1"/>
</dbReference>
<dbReference type="EMBL" id="FSRK01000001">
    <property type="protein sequence ID" value="SIN84777.1"/>
    <property type="molecule type" value="Genomic_DNA"/>
</dbReference>
<gene>
    <name evidence="1" type="ORF">SAMN05444409_0760</name>
</gene>
<dbReference type="STRING" id="1416779.SAMN05444409_0760"/>
<reference evidence="2" key="1">
    <citation type="submission" date="2016-11" db="EMBL/GenBank/DDBJ databases">
        <authorList>
            <person name="Varghese N."/>
            <person name="Submissions S."/>
        </authorList>
    </citation>
    <scope>NUCLEOTIDE SEQUENCE [LARGE SCALE GENOMIC DNA]</scope>
    <source>
        <strain evidence="2">DSM 27623</strain>
    </source>
</reference>
<dbReference type="InterPro" id="IPR018775">
    <property type="entry name" value="RlaP"/>
</dbReference>
<evidence type="ECO:0000313" key="1">
    <source>
        <dbReference type="EMBL" id="SIN84777.1"/>
    </source>
</evidence>
<keyword evidence="1" id="KW-0808">Transferase</keyword>
<sequence length="353" mass="41014">MITIDFLKQNNLILFEAISGSKSFGLATENSDTDIKGVFYLPKDLFYGLEYIPQISNETNDIVYYEIGRFVELLLKNNPNILEILATPEDCILYKNSIMDKFCQEDFLSKLCKDTFGGYASTQIHKARGLNKKIVNPVEKERKGILDFCVILEDSNSIPAKDWLKEKNFLQEKCGLVKTPNSKGVFALFYDEIGDKNYNGIYKNEDSNEVGLSSVPRNEKPEAYLFFNQDAYSTYCKSYKEYWDWVEKRNEDRYNTNQKHGKNYDSKNMMHTIRLLQSAVNIFKNNKIEIRVKNRDELLSIKAGNWDYDDLLLLADQLIEELNLLAESSSLPDFPDKEKAERTLIEIRTQLYK</sequence>
<dbReference type="Proteomes" id="UP000185207">
    <property type="component" value="Unassembled WGS sequence"/>
</dbReference>